<sequence length="240" mass="27064">MIGDNPAARLLAILELGIKQDQKISCREIWRTLLNVENGNDALLMSRLGKLMELPEQAIQIIKRDLPNQKDTYKHWSAQVHKAFSEQNLNGPWQTFRAHIDGHTLVYLRLTADLMQTKSSTSILTNENIQELKSKVDQLLSEVLAGDLEHEIKQYIARYLQKILISIDEYRISGALPIIESVEGAFGHAFFDENYRQTMTETEIGTKIVSVLSALASAVTVALGAPQLPQAFQLLIERLK</sequence>
<name>A0A7T8EE44_9GAMM</name>
<accession>A0A7T8EE44</accession>
<protein>
    <submittedName>
        <fullName evidence="1">Uncharacterized protein</fullName>
    </submittedName>
</protein>
<dbReference type="RefSeq" id="WP_345861955.1">
    <property type="nucleotide sequence ID" value="NZ_CP032664.1"/>
</dbReference>
<gene>
    <name evidence="1" type="ORF">D7032_16420</name>
</gene>
<proteinExistence type="predicted"/>
<reference evidence="1" key="1">
    <citation type="submission" date="2018-09" db="EMBL/GenBank/DDBJ databases">
        <title>Genome sequencing and analysis.</title>
        <authorList>
            <person name="Huang Y.-T."/>
        </authorList>
    </citation>
    <scope>NUCLEOTIDE SEQUENCE</scope>
    <source>
        <strain evidence="1">HIDE</strain>
    </source>
</reference>
<dbReference type="EMBL" id="CP032664">
    <property type="protein sequence ID" value="QQO84691.1"/>
    <property type="molecule type" value="Genomic_DNA"/>
</dbReference>
<organism evidence="1">
    <name type="scientific">Shewanella algae</name>
    <dbReference type="NCBI Taxonomy" id="38313"/>
    <lineage>
        <taxon>Bacteria</taxon>
        <taxon>Pseudomonadati</taxon>
        <taxon>Pseudomonadota</taxon>
        <taxon>Gammaproteobacteria</taxon>
        <taxon>Alteromonadales</taxon>
        <taxon>Shewanellaceae</taxon>
        <taxon>Shewanella</taxon>
    </lineage>
</organism>
<dbReference type="AlphaFoldDB" id="A0A7T8EE44"/>
<evidence type="ECO:0000313" key="1">
    <source>
        <dbReference type="EMBL" id="QQO84691.1"/>
    </source>
</evidence>